<dbReference type="Gene3D" id="3.40.50.150">
    <property type="entry name" value="Vaccinia Virus protein VP39"/>
    <property type="match status" value="1"/>
</dbReference>
<comment type="catalytic activity">
    <reaction evidence="7">
        <text>[protein]-L-isoaspartate + S-adenosyl-L-methionine = [protein]-L-isoaspartate alpha-methyl ester + S-adenosyl-L-homocysteine</text>
        <dbReference type="Rhea" id="RHEA:12705"/>
        <dbReference type="Rhea" id="RHEA-COMP:12143"/>
        <dbReference type="Rhea" id="RHEA-COMP:12144"/>
        <dbReference type="ChEBI" id="CHEBI:57856"/>
        <dbReference type="ChEBI" id="CHEBI:59789"/>
        <dbReference type="ChEBI" id="CHEBI:90596"/>
        <dbReference type="ChEBI" id="CHEBI:90598"/>
        <dbReference type="EC" id="2.1.1.77"/>
    </reaction>
</comment>
<dbReference type="Proteomes" id="UP000015462">
    <property type="component" value="Unassembled WGS sequence"/>
</dbReference>
<dbReference type="SUPFAM" id="SSF53335">
    <property type="entry name" value="S-adenosyl-L-methionine-dependent methyltransferases"/>
    <property type="match status" value="1"/>
</dbReference>
<dbReference type="Pfam" id="PF01135">
    <property type="entry name" value="PCMT"/>
    <property type="match status" value="1"/>
</dbReference>
<dbReference type="GO" id="GO:0030091">
    <property type="term" value="P:protein repair"/>
    <property type="evidence" value="ECO:0007669"/>
    <property type="project" value="UniProtKB-UniRule"/>
</dbReference>
<protein>
    <recommendedName>
        <fullName evidence="7">Protein-L-isoaspartate O-methyltransferase</fullName>
        <ecNumber evidence="7">2.1.1.77</ecNumber>
    </recommendedName>
    <alternativeName>
        <fullName evidence="7">L-isoaspartyl protein carboxyl methyltransferase</fullName>
    </alternativeName>
    <alternativeName>
        <fullName evidence="7">Protein L-isoaspartyl methyltransferase</fullName>
    </alternativeName>
    <alternativeName>
        <fullName evidence="7">Protein-beta-aspartate methyltransferase</fullName>
        <shortName evidence="7">PIMT</shortName>
    </alternativeName>
</protein>
<comment type="similarity">
    <text evidence="2 7">Belongs to the methyltransferase superfamily. L-isoaspartyl/D-aspartyl protein methyltransferase family.</text>
</comment>
<dbReference type="RefSeq" id="WP_016390752.1">
    <property type="nucleotide sequence ID" value="NZ_KE646809.1"/>
</dbReference>
<name>A0AB33Z0S0_9GAMM</name>
<keyword evidence="4 7" id="KW-0489">Methyltransferase</keyword>
<evidence type="ECO:0000256" key="4">
    <source>
        <dbReference type="ARBA" id="ARBA00022603"/>
    </source>
</evidence>
<dbReference type="EC" id="2.1.1.77" evidence="7"/>
<evidence type="ECO:0000256" key="7">
    <source>
        <dbReference type="HAMAP-Rule" id="MF_00090"/>
    </source>
</evidence>
<evidence type="ECO:0000256" key="6">
    <source>
        <dbReference type="ARBA" id="ARBA00022691"/>
    </source>
</evidence>
<accession>A0AB33Z0S0</accession>
<proteinExistence type="inferred from homology"/>
<dbReference type="GO" id="GO:0005737">
    <property type="term" value="C:cytoplasm"/>
    <property type="evidence" value="ECO:0007669"/>
    <property type="project" value="UniProtKB-SubCell"/>
</dbReference>
<comment type="function">
    <text evidence="7">Catalyzes the methyl esterification of L-isoaspartyl residues in peptides and proteins that result from spontaneous decomposition of normal L-aspartyl and L-asparaginyl residues. It plays a role in the repair and/or degradation of damaged proteins.</text>
</comment>
<evidence type="ECO:0000256" key="5">
    <source>
        <dbReference type="ARBA" id="ARBA00022679"/>
    </source>
</evidence>
<dbReference type="InterPro" id="IPR000682">
    <property type="entry name" value="PCMT"/>
</dbReference>
<evidence type="ECO:0000256" key="3">
    <source>
        <dbReference type="ARBA" id="ARBA00022490"/>
    </source>
</evidence>
<dbReference type="GO" id="GO:0004719">
    <property type="term" value="F:protein-L-isoaspartate (D-aspartate) O-methyltransferase activity"/>
    <property type="evidence" value="ECO:0007669"/>
    <property type="project" value="UniProtKB-UniRule"/>
</dbReference>
<reference evidence="8 9" key="1">
    <citation type="journal article" date="2013" name="Genome Announc.">
        <title>Genome Sequence of the Pyrene- and Fluoranthene-Degrading Bacterium Cycloclasticus sp. Strain PY97M.</title>
        <authorList>
            <person name="Cui Z."/>
            <person name="Xu G."/>
            <person name="Li Q."/>
            <person name="Gao W."/>
            <person name="Zheng L."/>
        </authorList>
    </citation>
    <scope>NUCLEOTIDE SEQUENCE [LARGE SCALE GENOMIC DNA]</scope>
    <source>
        <strain evidence="8 9">PY97M</strain>
    </source>
</reference>
<dbReference type="AlphaFoldDB" id="A0AB33Z0S0"/>
<dbReference type="NCBIfam" id="NF001453">
    <property type="entry name" value="PRK00312.1"/>
    <property type="match status" value="1"/>
</dbReference>
<dbReference type="EMBL" id="ASHL01000008">
    <property type="protein sequence ID" value="EPD12566.1"/>
    <property type="molecule type" value="Genomic_DNA"/>
</dbReference>
<organism evidence="8 9">
    <name type="scientific">Cycloclasticus pugetii</name>
    <dbReference type="NCBI Taxonomy" id="34068"/>
    <lineage>
        <taxon>Bacteria</taxon>
        <taxon>Pseudomonadati</taxon>
        <taxon>Pseudomonadota</taxon>
        <taxon>Gammaproteobacteria</taxon>
        <taxon>Thiotrichales</taxon>
        <taxon>Piscirickettsiaceae</taxon>
        <taxon>Cycloclasticus</taxon>
    </lineage>
</organism>
<keyword evidence="5 7" id="KW-0808">Transferase</keyword>
<dbReference type="PANTHER" id="PTHR11579">
    <property type="entry name" value="PROTEIN-L-ISOASPARTATE O-METHYLTRANSFERASE"/>
    <property type="match status" value="1"/>
</dbReference>
<comment type="caution">
    <text evidence="8">The sequence shown here is derived from an EMBL/GenBank/DDBJ whole genome shotgun (WGS) entry which is preliminary data.</text>
</comment>
<sequence>MKDLTGIGMTSQRTRDRLIVHLKELGIKDERVLSVMRKVPRHLFMAEALSSRAYENTSLPIGHGQTISQPYMVARMTELLIEDGLPENVLEVGTGSGYQSAILASLIPRVFSVERIRPLQEQAKRVLADIGVRNISFKHSDGGWGWKACGPYQAILAAAAPAEIPMKLLEQLTIGARLIIPVGKEGQQVLQRVTRTESAYEVETIEEVSFVPFLKGRA</sequence>
<dbReference type="NCBIfam" id="TIGR00080">
    <property type="entry name" value="pimt"/>
    <property type="match status" value="1"/>
</dbReference>
<dbReference type="CDD" id="cd02440">
    <property type="entry name" value="AdoMet_MTases"/>
    <property type="match status" value="1"/>
</dbReference>
<evidence type="ECO:0000313" key="8">
    <source>
        <dbReference type="EMBL" id="EPD12566.1"/>
    </source>
</evidence>
<keyword evidence="9" id="KW-1185">Reference proteome</keyword>
<evidence type="ECO:0000313" key="9">
    <source>
        <dbReference type="Proteomes" id="UP000015462"/>
    </source>
</evidence>
<gene>
    <name evidence="7" type="primary">pcm</name>
    <name evidence="8" type="ORF">L196_09189</name>
</gene>
<dbReference type="PANTHER" id="PTHR11579:SF0">
    <property type="entry name" value="PROTEIN-L-ISOASPARTATE(D-ASPARTATE) O-METHYLTRANSFERASE"/>
    <property type="match status" value="1"/>
</dbReference>
<feature type="active site" evidence="7">
    <location>
        <position position="68"/>
    </location>
</feature>
<keyword evidence="6 7" id="KW-0949">S-adenosyl-L-methionine</keyword>
<dbReference type="GO" id="GO:0032259">
    <property type="term" value="P:methylation"/>
    <property type="evidence" value="ECO:0007669"/>
    <property type="project" value="UniProtKB-KW"/>
</dbReference>
<evidence type="ECO:0000256" key="1">
    <source>
        <dbReference type="ARBA" id="ARBA00004496"/>
    </source>
</evidence>
<comment type="subcellular location">
    <subcellularLocation>
        <location evidence="1 7">Cytoplasm</location>
    </subcellularLocation>
</comment>
<keyword evidence="3 7" id="KW-0963">Cytoplasm</keyword>
<dbReference type="InterPro" id="IPR029063">
    <property type="entry name" value="SAM-dependent_MTases_sf"/>
</dbReference>
<dbReference type="HAMAP" id="MF_00090">
    <property type="entry name" value="PIMT"/>
    <property type="match status" value="1"/>
</dbReference>
<dbReference type="FunFam" id="3.40.50.150:FF:000010">
    <property type="entry name" value="Protein-L-isoaspartate O-methyltransferase"/>
    <property type="match status" value="1"/>
</dbReference>
<evidence type="ECO:0000256" key="2">
    <source>
        <dbReference type="ARBA" id="ARBA00005369"/>
    </source>
</evidence>